<protein>
    <submittedName>
        <fullName evidence="2">Uncharacterized protein</fullName>
    </submittedName>
</protein>
<reference evidence="2" key="1">
    <citation type="submission" date="2019-03" db="EMBL/GenBank/DDBJ databases">
        <authorList>
            <person name="Mank J."/>
            <person name="Almeida P."/>
        </authorList>
    </citation>
    <scope>NUCLEOTIDE SEQUENCE</scope>
    <source>
        <strain evidence="2">78183</strain>
    </source>
</reference>
<proteinExistence type="predicted"/>
<feature type="compositionally biased region" description="Polar residues" evidence="1">
    <location>
        <begin position="66"/>
        <end position="75"/>
    </location>
</feature>
<feature type="compositionally biased region" description="Polar residues" evidence="1">
    <location>
        <begin position="1"/>
        <end position="34"/>
    </location>
</feature>
<accession>A0A6N2MYV4</accession>
<name>A0A6N2MYV4_SALVM</name>
<organism evidence="2">
    <name type="scientific">Salix viminalis</name>
    <name type="common">Common osier</name>
    <name type="synonym">Basket willow</name>
    <dbReference type="NCBI Taxonomy" id="40686"/>
    <lineage>
        <taxon>Eukaryota</taxon>
        <taxon>Viridiplantae</taxon>
        <taxon>Streptophyta</taxon>
        <taxon>Embryophyta</taxon>
        <taxon>Tracheophyta</taxon>
        <taxon>Spermatophyta</taxon>
        <taxon>Magnoliopsida</taxon>
        <taxon>eudicotyledons</taxon>
        <taxon>Gunneridae</taxon>
        <taxon>Pentapetalae</taxon>
        <taxon>rosids</taxon>
        <taxon>fabids</taxon>
        <taxon>Malpighiales</taxon>
        <taxon>Salicaceae</taxon>
        <taxon>Saliceae</taxon>
        <taxon>Salix</taxon>
    </lineage>
</organism>
<gene>
    <name evidence="2" type="ORF">SVIM_LOCUS440276</name>
</gene>
<dbReference type="AlphaFoldDB" id="A0A6N2MYV4"/>
<sequence length="87" mass="9207">MTTEKTGIEVSDTTSDSIQNTPTQTPVNSETPTSAAPRFGKALAHRALYGSSSRHGGSRKGRSSDVKTTSPSRLSKVSLANDAENRE</sequence>
<feature type="region of interest" description="Disordered" evidence="1">
    <location>
        <begin position="1"/>
        <end position="87"/>
    </location>
</feature>
<evidence type="ECO:0000256" key="1">
    <source>
        <dbReference type="SAM" id="MobiDB-lite"/>
    </source>
</evidence>
<evidence type="ECO:0000313" key="2">
    <source>
        <dbReference type="EMBL" id="VFU59723.1"/>
    </source>
</evidence>
<dbReference type="EMBL" id="CAADRP010002040">
    <property type="protein sequence ID" value="VFU59723.1"/>
    <property type="molecule type" value="Genomic_DNA"/>
</dbReference>